<dbReference type="Pfam" id="PF22725">
    <property type="entry name" value="GFO_IDH_MocA_C3"/>
    <property type="match status" value="1"/>
</dbReference>
<dbReference type="EMBL" id="JAQGLA010000013">
    <property type="protein sequence ID" value="MDA3626136.1"/>
    <property type="molecule type" value="Genomic_DNA"/>
</dbReference>
<evidence type="ECO:0000259" key="2">
    <source>
        <dbReference type="Pfam" id="PF22725"/>
    </source>
</evidence>
<evidence type="ECO:0000313" key="3">
    <source>
        <dbReference type="EMBL" id="MDA3626136.1"/>
    </source>
</evidence>
<dbReference type="InterPro" id="IPR036291">
    <property type="entry name" value="NAD(P)-bd_dom_sf"/>
</dbReference>
<feature type="domain" description="GFO/IDH/MocA-like oxidoreductase" evidence="2">
    <location>
        <begin position="132"/>
        <end position="255"/>
    </location>
</feature>
<dbReference type="PANTHER" id="PTHR43249:SF1">
    <property type="entry name" value="D-GLUCOSIDE 3-DEHYDROGENASE"/>
    <property type="match status" value="1"/>
</dbReference>
<dbReference type="SUPFAM" id="SSF51735">
    <property type="entry name" value="NAD(P)-binding Rossmann-fold domains"/>
    <property type="match status" value="1"/>
</dbReference>
<keyword evidence="4" id="KW-1185">Reference proteome</keyword>
<dbReference type="Pfam" id="PF01408">
    <property type="entry name" value="GFO_IDH_MocA"/>
    <property type="match status" value="1"/>
</dbReference>
<name>A0ABT4UWP9_9PSEU</name>
<dbReference type="InterPro" id="IPR000683">
    <property type="entry name" value="Gfo/Idh/MocA-like_OxRdtase_N"/>
</dbReference>
<dbReference type="InterPro" id="IPR052515">
    <property type="entry name" value="Gfo/Idh/MocA_Oxidoreductase"/>
</dbReference>
<feature type="domain" description="Gfo/Idh/MocA-like oxidoreductase N-terminal" evidence="1">
    <location>
        <begin position="4"/>
        <end position="122"/>
    </location>
</feature>
<dbReference type="Gene3D" id="3.40.50.720">
    <property type="entry name" value="NAD(P)-binding Rossmann-like Domain"/>
    <property type="match status" value="1"/>
</dbReference>
<dbReference type="PANTHER" id="PTHR43249">
    <property type="entry name" value="UDP-N-ACETYL-2-AMINO-2-DEOXY-D-GLUCURONATE OXIDASE"/>
    <property type="match status" value="1"/>
</dbReference>
<proteinExistence type="predicted"/>
<evidence type="ECO:0000313" key="4">
    <source>
        <dbReference type="Proteomes" id="UP001210380"/>
    </source>
</evidence>
<dbReference type="InterPro" id="IPR055170">
    <property type="entry name" value="GFO_IDH_MocA-like_dom"/>
</dbReference>
<gene>
    <name evidence="3" type="ORF">OU415_11875</name>
</gene>
<reference evidence="3 4" key="1">
    <citation type="submission" date="2022-11" db="EMBL/GenBank/DDBJ databases">
        <title>Draft genome sequence of Saccharopolyspora sp. WRP15-2 isolated from rhizosphere soils of wild rice in Thailand.</title>
        <authorList>
            <person name="Duangmal K."/>
            <person name="Kammanee S."/>
            <person name="Muangham S."/>
        </authorList>
    </citation>
    <scope>NUCLEOTIDE SEQUENCE [LARGE SCALE GENOMIC DNA]</scope>
    <source>
        <strain evidence="3 4">WRP15-2</strain>
    </source>
</reference>
<dbReference type="RefSeq" id="WP_270948718.1">
    <property type="nucleotide sequence ID" value="NZ_JAQGLA010000013.1"/>
</dbReference>
<protein>
    <submittedName>
        <fullName evidence="3">Gfo/Idh/MocA family oxidoreductase</fullName>
    </submittedName>
</protein>
<dbReference type="SUPFAM" id="SSF55347">
    <property type="entry name" value="Glyceraldehyde-3-phosphate dehydrogenase-like, C-terminal domain"/>
    <property type="match status" value="1"/>
</dbReference>
<accession>A0ABT4UWP9</accession>
<evidence type="ECO:0000259" key="1">
    <source>
        <dbReference type="Pfam" id="PF01408"/>
    </source>
</evidence>
<comment type="caution">
    <text evidence="3">The sequence shown here is derived from an EMBL/GenBank/DDBJ whole genome shotgun (WGS) entry which is preliminary data.</text>
</comment>
<sequence length="354" mass="38175">MSALRVAIVGCGKISVNHATAVHAFQDAELTAFCDPELGRAEALRDRFGTGAVYSDFSTLLAEQSPDVVCICTPHPTHEKLVLEAVAAGAHVLCEKPLAVELDSAQRMIDAARDAGVRLGVLFQRRYWPAARRIRAAIDDGLFGTPVLGECTVQLGRDRAYFEADAWRGKWSTEGGGVLMNQGIHYIDLLQWFLGPARTVTGHISTFRHGDYIEVEDTAVATVEFTSGALATIRATSIAAPGLGARVSVTGDNGATASITEFPEGQPACNDVWAVPGQEEYTLPWDPAIDSDPPLSAIHERLMPYHRLQVEEFLTAIAADRAPEIDGVSASHALQIVQAIYESSRTGRKVRLAD</sequence>
<dbReference type="Proteomes" id="UP001210380">
    <property type="component" value="Unassembled WGS sequence"/>
</dbReference>
<dbReference type="Gene3D" id="3.30.360.10">
    <property type="entry name" value="Dihydrodipicolinate Reductase, domain 2"/>
    <property type="match status" value="1"/>
</dbReference>
<organism evidence="3 4">
    <name type="scientific">Saccharopolyspora oryzae</name>
    <dbReference type="NCBI Taxonomy" id="2997343"/>
    <lineage>
        <taxon>Bacteria</taxon>
        <taxon>Bacillati</taxon>
        <taxon>Actinomycetota</taxon>
        <taxon>Actinomycetes</taxon>
        <taxon>Pseudonocardiales</taxon>
        <taxon>Pseudonocardiaceae</taxon>
        <taxon>Saccharopolyspora</taxon>
    </lineage>
</organism>